<evidence type="ECO:0000256" key="4">
    <source>
        <dbReference type="ARBA" id="ARBA00023136"/>
    </source>
</evidence>
<evidence type="ECO:0000256" key="5">
    <source>
        <dbReference type="SAM" id="Phobius"/>
    </source>
</evidence>
<feature type="domain" description="TMEM205-like" evidence="6">
    <location>
        <begin position="21"/>
        <end position="119"/>
    </location>
</feature>
<keyword evidence="8" id="KW-1185">Reference proteome</keyword>
<evidence type="ECO:0000313" key="7">
    <source>
        <dbReference type="EMBL" id="WAL61851.1"/>
    </source>
</evidence>
<feature type="transmembrane region" description="Helical" evidence="5">
    <location>
        <begin position="95"/>
        <end position="113"/>
    </location>
</feature>
<evidence type="ECO:0000256" key="2">
    <source>
        <dbReference type="ARBA" id="ARBA00022692"/>
    </source>
</evidence>
<keyword evidence="4 5" id="KW-0472">Membrane</keyword>
<evidence type="ECO:0000256" key="1">
    <source>
        <dbReference type="ARBA" id="ARBA00004370"/>
    </source>
</evidence>
<dbReference type="GO" id="GO:0016020">
    <property type="term" value="C:membrane"/>
    <property type="evidence" value="ECO:0007669"/>
    <property type="project" value="UniProtKB-SubCell"/>
</dbReference>
<evidence type="ECO:0000256" key="3">
    <source>
        <dbReference type="ARBA" id="ARBA00022989"/>
    </source>
</evidence>
<dbReference type="Pfam" id="PF13664">
    <property type="entry name" value="DUF4149"/>
    <property type="match status" value="1"/>
</dbReference>
<sequence length="168" mass="18807">MTSFSHLDVQRPQWRTVVISVLAFWISSSLILDLVIMPTLYASGMMTEANFATAGYSIFWVFNRIELVCAAVVLTGGMILRRQLSTANWQHHRTVLLSLALLSIGLFYTYGLTPEMSALGLPLNLFETATEIPTRMNLMHGEYWVLEVCKLAIGTVLLGNYYKSPVNA</sequence>
<gene>
    <name evidence="7" type="ORF">OXH18_07680</name>
</gene>
<organism evidence="7 8">
    <name type="scientific">Thermocoleostomius sinensis A174</name>
    <dbReference type="NCBI Taxonomy" id="2016057"/>
    <lineage>
        <taxon>Bacteria</taxon>
        <taxon>Bacillati</taxon>
        <taxon>Cyanobacteriota</taxon>
        <taxon>Cyanophyceae</taxon>
        <taxon>Oculatellales</taxon>
        <taxon>Oculatellaceae</taxon>
        <taxon>Thermocoleostomius</taxon>
    </lineage>
</organism>
<keyword evidence="3 5" id="KW-1133">Transmembrane helix</keyword>
<dbReference type="KEGG" id="tsin:OXH18_07680"/>
<feature type="transmembrane region" description="Helical" evidence="5">
    <location>
        <begin position="54"/>
        <end position="74"/>
    </location>
</feature>
<evidence type="ECO:0000313" key="8">
    <source>
        <dbReference type="Proteomes" id="UP001163152"/>
    </source>
</evidence>
<feature type="transmembrane region" description="Helical" evidence="5">
    <location>
        <begin position="143"/>
        <end position="162"/>
    </location>
</feature>
<proteinExistence type="predicted"/>
<comment type="subcellular location">
    <subcellularLocation>
        <location evidence="1">Membrane</location>
    </subcellularLocation>
</comment>
<accession>A0A9E8ZFG3</accession>
<dbReference type="AlphaFoldDB" id="A0A9E8ZFG3"/>
<keyword evidence="2 5" id="KW-0812">Transmembrane</keyword>
<name>A0A9E8ZFG3_9CYAN</name>
<feature type="transmembrane region" description="Helical" evidence="5">
    <location>
        <begin position="21"/>
        <end position="42"/>
    </location>
</feature>
<protein>
    <submittedName>
        <fullName evidence="7">DUF4149 domain-containing protein</fullName>
    </submittedName>
</protein>
<reference evidence="7" key="1">
    <citation type="submission" date="2022-12" db="EMBL/GenBank/DDBJ databases">
        <title>Polyphasic identification of a Novel Hot-Spring Cyanobacterium Ocullathermofonsia sinensis gen nov. sp. nov. and Genomic Insights on its Adaptations to the Thermal Habitat.</title>
        <authorList>
            <person name="Daroch M."/>
            <person name="Tang J."/>
            <person name="Jiang Y."/>
        </authorList>
    </citation>
    <scope>NUCLEOTIDE SEQUENCE</scope>
    <source>
        <strain evidence="7">PKUAC-SCTA174</strain>
    </source>
</reference>
<dbReference type="Proteomes" id="UP001163152">
    <property type="component" value="Chromosome"/>
</dbReference>
<dbReference type="RefSeq" id="WP_268611905.1">
    <property type="nucleotide sequence ID" value="NZ_CP113797.1"/>
</dbReference>
<dbReference type="InterPro" id="IPR025423">
    <property type="entry name" value="TMEM205-like"/>
</dbReference>
<dbReference type="EMBL" id="CP113797">
    <property type="protein sequence ID" value="WAL61851.1"/>
    <property type="molecule type" value="Genomic_DNA"/>
</dbReference>
<evidence type="ECO:0000259" key="6">
    <source>
        <dbReference type="Pfam" id="PF13664"/>
    </source>
</evidence>